<dbReference type="Proteomes" id="UP001147731">
    <property type="component" value="Segment"/>
</dbReference>
<accession>A0A5B8FKG1</accession>
<gene>
    <name evidence="2" type="primary">ORF45</name>
</gene>
<dbReference type="KEGG" id="vg:80540384"/>
<feature type="compositionally biased region" description="Low complexity" evidence="1">
    <location>
        <begin position="284"/>
        <end position="296"/>
    </location>
</feature>
<feature type="region of interest" description="Disordered" evidence="1">
    <location>
        <begin position="1"/>
        <end position="108"/>
    </location>
</feature>
<protein>
    <submittedName>
        <fullName evidence="2">Tegument protein G45</fullName>
    </submittedName>
</protein>
<feature type="region of interest" description="Disordered" evidence="1">
    <location>
        <begin position="182"/>
        <end position="371"/>
    </location>
</feature>
<evidence type="ECO:0000313" key="2">
    <source>
        <dbReference type="EMBL" id="QDQ69252.1"/>
    </source>
</evidence>
<evidence type="ECO:0000313" key="3">
    <source>
        <dbReference type="Proteomes" id="UP001147731"/>
    </source>
</evidence>
<sequence length="371" mass="39912">MAMFVGDSPSFRDDDKLFPYEGAPRRQPPRRFIFPPLDMTPERPLRYTGPPVIDLSAPDDVFATDLSPPPTPLDVLPSPAPQEDVYPVVPGQPPTAHASRTTPHLFPPLSAMRARPLASTRQGMVPVGVVPAHVRTPIDAETTGSDSLLDWTSDGLSPDGSLSEEEVEDRIPFQTYFSGLSATEESAASETRNNSDAGEGPSWQPLRSGTAATSDTWLSDSDSQLSLGGTGHHYPSLGETDFTSEEDSSLHAVPHDMLKKRKRHTTTSSSSEARERQSRHHTASSRLSSPVIISSDSDSEEDMATITKSDSQTTHTASAPFEDPSDDPSTSATSLSSRSCDSSSGEEDAAHALTSTPPLSGNGNYNWPWLE</sequence>
<feature type="compositionally biased region" description="Polar residues" evidence="1">
    <location>
        <begin position="353"/>
        <end position="365"/>
    </location>
</feature>
<evidence type="ECO:0000256" key="1">
    <source>
        <dbReference type="SAM" id="MobiDB-lite"/>
    </source>
</evidence>
<feature type="region of interest" description="Disordered" evidence="1">
    <location>
        <begin position="140"/>
        <end position="170"/>
    </location>
</feature>
<keyword evidence="3" id="KW-1185">Reference proteome</keyword>
<reference evidence="2" key="1">
    <citation type="journal article" date="2019" name="Emerg. Infect. Dis.">
        <title>Novel Virus Related to Kaposi's Sarcoma-Associated Herpesvirus from Colobus Monkey.</title>
        <authorList>
            <person name="Dhingra A."/>
            <person name="Ganzenmueller T."/>
            <person name="Hage E."/>
            <person name="Suarez N.M."/>
            <person name="Matz-Rensing K."/>
            <person name="Widmer D."/>
            <person name="Pohlmann S."/>
            <person name="Davison A.J."/>
            <person name="Schulz T.F."/>
            <person name="Kaul A."/>
        </authorList>
    </citation>
    <scope>NUCLEOTIDE SEQUENCE</scope>
    <source>
        <strain evidence="2">Hannover</strain>
    </source>
</reference>
<organism evidence="2 3">
    <name type="scientific">Colobine gammaherpesvirus 1</name>
    <dbReference type="NCBI Taxonomy" id="2597325"/>
    <lineage>
        <taxon>Viruses</taxon>
        <taxon>Duplodnaviria</taxon>
        <taxon>Heunggongvirae</taxon>
        <taxon>Peploviricota</taxon>
        <taxon>Herviviricetes</taxon>
        <taxon>Herpesvirales</taxon>
        <taxon>Orthoherpesviridae</taxon>
        <taxon>Gammaherpesvirinae</taxon>
        <taxon>Rhadinovirus</taxon>
        <taxon>Rhadinovirus colobinegamma1</taxon>
    </lineage>
</organism>
<dbReference type="GeneID" id="80540384"/>
<proteinExistence type="predicted"/>
<dbReference type="RefSeq" id="YP_010801672.1">
    <property type="nucleotide sequence ID" value="NC_076967.1"/>
</dbReference>
<feature type="compositionally biased region" description="Low complexity" evidence="1">
    <location>
        <begin position="327"/>
        <end position="343"/>
    </location>
</feature>
<dbReference type="EMBL" id="MH932584">
    <property type="protein sequence ID" value="QDQ69252.1"/>
    <property type="molecule type" value="Genomic_DNA"/>
</dbReference>
<feature type="compositionally biased region" description="Polar residues" evidence="1">
    <location>
        <begin position="182"/>
        <end position="196"/>
    </location>
</feature>
<feature type="compositionally biased region" description="Low complexity" evidence="1">
    <location>
        <begin position="213"/>
        <end position="227"/>
    </location>
</feature>
<feature type="compositionally biased region" description="Polar residues" evidence="1">
    <location>
        <begin position="306"/>
        <end position="317"/>
    </location>
</feature>
<name>A0A5B8FKG1_9GAMA</name>